<dbReference type="Proteomes" id="UP000492821">
    <property type="component" value="Unassembled WGS sequence"/>
</dbReference>
<dbReference type="WBParaSite" id="Pan_g15834.t1">
    <property type="protein sequence ID" value="Pan_g15834.t1"/>
    <property type="gene ID" value="Pan_g15834"/>
</dbReference>
<reference evidence="2" key="1">
    <citation type="journal article" date="2013" name="Genetics">
        <title>The draft genome and transcriptome of Panagrellus redivivus are shaped by the harsh demands of a free-living lifestyle.</title>
        <authorList>
            <person name="Srinivasan J."/>
            <person name="Dillman A.R."/>
            <person name="Macchietto M.G."/>
            <person name="Heikkinen L."/>
            <person name="Lakso M."/>
            <person name="Fracchia K.M."/>
            <person name="Antoshechkin I."/>
            <person name="Mortazavi A."/>
            <person name="Wong G."/>
            <person name="Sternberg P.W."/>
        </authorList>
    </citation>
    <scope>NUCLEOTIDE SEQUENCE [LARGE SCALE GENOMIC DNA]</scope>
    <source>
        <strain evidence="2">MT8872</strain>
    </source>
</reference>
<keyword evidence="1" id="KW-1133">Transmembrane helix</keyword>
<keyword evidence="1" id="KW-0472">Membrane</keyword>
<evidence type="ECO:0000313" key="3">
    <source>
        <dbReference type="WBParaSite" id="Pan_g15834.t1"/>
    </source>
</evidence>
<sequence length="66" mass="7688">MSFYILCPHINRATRKKRLPVTLAKANNKSRIIKSLSKFWFHLILIRGVFHVIGIAYFLSVFLVLS</sequence>
<protein>
    <submittedName>
        <fullName evidence="3">Uncharacterized protein</fullName>
    </submittedName>
</protein>
<evidence type="ECO:0000313" key="2">
    <source>
        <dbReference type="Proteomes" id="UP000492821"/>
    </source>
</evidence>
<proteinExistence type="predicted"/>
<organism evidence="2 3">
    <name type="scientific">Panagrellus redivivus</name>
    <name type="common">Microworm</name>
    <dbReference type="NCBI Taxonomy" id="6233"/>
    <lineage>
        <taxon>Eukaryota</taxon>
        <taxon>Metazoa</taxon>
        <taxon>Ecdysozoa</taxon>
        <taxon>Nematoda</taxon>
        <taxon>Chromadorea</taxon>
        <taxon>Rhabditida</taxon>
        <taxon>Tylenchina</taxon>
        <taxon>Panagrolaimomorpha</taxon>
        <taxon>Panagrolaimoidea</taxon>
        <taxon>Panagrolaimidae</taxon>
        <taxon>Panagrellus</taxon>
    </lineage>
</organism>
<dbReference type="AlphaFoldDB" id="A0A7E4V422"/>
<accession>A0A7E4V422</accession>
<keyword evidence="2" id="KW-1185">Reference proteome</keyword>
<evidence type="ECO:0000256" key="1">
    <source>
        <dbReference type="SAM" id="Phobius"/>
    </source>
</evidence>
<reference evidence="3" key="2">
    <citation type="submission" date="2020-10" db="UniProtKB">
        <authorList>
            <consortium name="WormBaseParasite"/>
        </authorList>
    </citation>
    <scope>IDENTIFICATION</scope>
</reference>
<keyword evidence="1" id="KW-0812">Transmembrane</keyword>
<name>A0A7E4V422_PANRE</name>
<feature type="transmembrane region" description="Helical" evidence="1">
    <location>
        <begin position="39"/>
        <end position="65"/>
    </location>
</feature>